<evidence type="ECO:0000256" key="1">
    <source>
        <dbReference type="SAM" id="MobiDB-lite"/>
    </source>
</evidence>
<proteinExistence type="predicted"/>
<feature type="region of interest" description="Disordered" evidence="1">
    <location>
        <begin position="810"/>
        <end position="862"/>
    </location>
</feature>
<dbReference type="AlphaFoldDB" id="A0A150FW77"/>
<name>A0A150FW77_GONPE</name>
<keyword evidence="3" id="KW-1185">Reference proteome</keyword>
<feature type="compositionally biased region" description="Low complexity" evidence="1">
    <location>
        <begin position="96"/>
        <end position="113"/>
    </location>
</feature>
<feature type="region of interest" description="Disordered" evidence="1">
    <location>
        <begin position="32"/>
        <end position="63"/>
    </location>
</feature>
<comment type="caution">
    <text evidence="2">The sequence shown here is derived from an EMBL/GenBank/DDBJ whole genome shotgun (WGS) entry which is preliminary data.</text>
</comment>
<sequence length="1033" mass="104147">MREWYALNAEAVWPAGTVPSLDDMLKIAKGLRSIEQDGDPSPTRRRRTNVTVPRAPAGPNPGNPTNSLLAALQTAARQYQHFQLQQAIMAAGGGSSAAAAGGLPGGAAAAGEQAPCGAQLPHTRFSGGAGASASASQFPWSYSQQLAAAAGMGSQAGHSDDDAPTGAGSSDDDDGEREHTVATMGATATTATASATAAGLREVDFHAGEVQQVTEAHTDHDHDAAFEDFGGVEAAGSSDDRGADAAGPRAQPWLMPMPMQGVSGGAPGTHAASLSQPHTAAFTGFPPSAMTHRRTVKAIHHHHHHHHASAGGGFPGHQAATRQSESSGGLGAGAGAAGYNPVGGSAGGAAGGLQTVTCRRTRIRTSAGGALWQQEVLEQVEVGVMPAVLQQPPPPYGMAPPYGMDQHQQQAHEDAMQADAAGADALMVAAMPPPRKQLRCGDHALVTTSMGGVDDASALLAGADGLGYPHPHHQLLLPGAQRPELELGCERELGPELGDGGGGGPPADQTGRRLVQSCGGFTHSELRHKAPHHGGAALMTLSDGGAAYGSAAPSSAAQRAAATGLEAPSAMPSHAYHAHANAAPAAYRGPGGSSAAGVAMYGSMPPPPPPGAAWPPYSHMPPPPYCHPAPYGMYGYPPHSHAPYPHPSYGYYGPPPPGYPPHMSAYHMPPPYMPYAMHPSMYGPYHHLEDASPHAPAPEKVAGQRLTASQIRVGHSHQPESPHQPRSQPSSARAPSTAPSTAALGKAAATSQPGSARAAAVAAAGPSEPARPLQLLELPPVPCGLMAAGGMDSLSHSDLVGLSGLSVLGPGEKDAEGGEEAASGQFHGHHGRAARARHHHHGQPHQGGNADPASSGQDVQHPAEREVVVAADDASIAAANAGHGHGQQALQPAPAGASAEDDAQVTLIRRGARGSCGGGDLAALLSCSDGGATDGVANLYYQTPKLTAKPGAELAGKARAGGGPVPMTININVMQEELVVMPLAGGAGSSGGGSGGELGELAGLHSPSGSLNLLDHLGPEEGMEVVGMWGPVP</sequence>
<dbReference type="STRING" id="33097.A0A150FW77"/>
<dbReference type="OrthoDB" id="552543at2759"/>
<dbReference type="EMBL" id="LSYV01000255">
    <property type="protein sequence ID" value="KXZ41872.1"/>
    <property type="molecule type" value="Genomic_DNA"/>
</dbReference>
<feature type="region of interest" description="Disordered" evidence="1">
    <location>
        <begin position="300"/>
        <end position="332"/>
    </location>
</feature>
<gene>
    <name evidence="2" type="ORF">GPECTOR_256g647</name>
</gene>
<accession>A0A150FW77</accession>
<feature type="compositionally biased region" description="Low complexity" evidence="1">
    <location>
        <begin position="724"/>
        <end position="743"/>
    </location>
</feature>
<feature type="region of interest" description="Disordered" evidence="1">
    <location>
        <begin position="492"/>
        <end position="512"/>
    </location>
</feature>
<evidence type="ECO:0000313" key="2">
    <source>
        <dbReference type="EMBL" id="KXZ41872.1"/>
    </source>
</evidence>
<protein>
    <submittedName>
        <fullName evidence="2">Uncharacterized protein</fullName>
    </submittedName>
</protein>
<feature type="region of interest" description="Disordered" evidence="1">
    <location>
        <begin position="149"/>
        <end position="178"/>
    </location>
</feature>
<dbReference type="Proteomes" id="UP000075714">
    <property type="component" value="Unassembled WGS sequence"/>
</dbReference>
<feature type="region of interest" description="Disordered" evidence="1">
    <location>
        <begin position="94"/>
        <end position="113"/>
    </location>
</feature>
<feature type="compositionally biased region" description="Basic residues" evidence="1">
    <location>
        <begin position="827"/>
        <end position="843"/>
    </location>
</feature>
<evidence type="ECO:0000313" key="3">
    <source>
        <dbReference type="Proteomes" id="UP000075714"/>
    </source>
</evidence>
<feature type="region of interest" description="Disordered" evidence="1">
    <location>
        <begin position="713"/>
        <end position="751"/>
    </location>
</feature>
<feature type="region of interest" description="Disordered" evidence="1">
    <location>
        <begin position="234"/>
        <end position="255"/>
    </location>
</feature>
<organism evidence="2 3">
    <name type="scientific">Gonium pectorale</name>
    <name type="common">Green alga</name>
    <dbReference type="NCBI Taxonomy" id="33097"/>
    <lineage>
        <taxon>Eukaryota</taxon>
        <taxon>Viridiplantae</taxon>
        <taxon>Chlorophyta</taxon>
        <taxon>core chlorophytes</taxon>
        <taxon>Chlorophyceae</taxon>
        <taxon>CS clade</taxon>
        <taxon>Chlamydomonadales</taxon>
        <taxon>Volvocaceae</taxon>
        <taxon>Gonium</taxon>
    </lineage>
</organism>
<reference evidence="3" key="1">
    <citation type="journal article" date="2016" name="Nat. Commun.">
        <title>The Gonium pectorale genome demonstrates co-option of cell cycle regulation during the evolution of multicellularity.</title>
        <authorList>
            <person name="Hanschen E.R."/>
            <person name="Marriage T.N."/>
            <person name="Ferris P.J."/>
            <person name="Hamaji T."/>
            <person name="Toyoda A."/>
            <person name="Fujiyama A."/>
            <person name="Neme R."/>
            <person name="Noguchi H."/>
            <person name="Minakuchi Y."/>
            <person name="Suzuki M."/>
            <person name="Kawai-Toyooka H."/>
            <person name="Smith D.R."/>
            <person name="Sparks H."/>
            <person name="Anderson J."/>
            <person name="Bakaric R."/>
            <person name="Luria V."/>
            <person name="Karger A."/>
            <person name="Kirschner M.W."/>
            <person name="Durand P.M."/>
            <person name="Michod R.E."/>
            <person name="Nozaki H."/>
            <person name="Olson B.J."/>
        </authorList>
    </citation>
    <scope>NUCLEOTIDE SEQUENCE [LARGE SCALE GENOMIC DNA]</scope>
    <source>
        <strain evidence="3">NIES-2863</strain>
    </source>
</reference>